<protein>
    <submittedName>
        <fullName evidence="1">Uncharacterized protein</fullName>
    </submittedName>
</protein>
<dbReference type="EMBL" id="JAMQAY010000015">
    <property type="protein sequence ID" value="MCM2404224.1"/>
    <property type="molecule type" value="Genomic_DNA"/>
</dbReference>
<gene>
    <name evidence="1" type="ORF">NBH20_23890</name>
</gene>
<dbReference type="RefSeq" id="WP_250946943.1">
    <property type="nucleotide sequence ID" value="NZ_JAMQAY010000015.1"/>
</dbReference>
<keyword evidence="2" id="KW-1185">Reference proteome</keyword>
<reference evidence="1 2" key="1">
    <citation type="submission" date="2022-06" db="EMBL/GenBank/DDBJ databases">
        <authorList>
            <person name="Sun Q."/>
        </authorList>
    </citation>
    <scope>NUCLEOTIDE SEQUENCE [LARGE SCALE GENOMIC DNA]</scope>
    <source>
        <strain evidence="1 2">S153</strain>
    </source>
</reference>
<sequence>MDRFEQLFLAAISQGKEVGDWAASAWKTLAPQGYRLLKDSRVLETAEENRGELRALVR</sequence>
<name>A0ABT0VEP0_9HYPH</name>
<evidence type="ECO:0000313" key="2">
    <source>
        <dbReference type="Proteomes" id="UP001155079"/>
    </source>
</evidence>
<proteinExistence type="predicted"/>
<accession>A0ABT0VEP0</accession>
<dbReference type="Proteomes" id="UP001155079">
    <property type="component" value="Unassembled WGS sequence"/>
</dbReference>
<evidence type="ECO:0000313" key="1">
    <source>
        <dbReference type="EMBL" id="MCM2404224.1"/>
    </source>
</evidence>
<comment type="caution">
    <text evidence="1">The sequence shown here is derived from an EMBL/GenBank/DDBJ whole genome shotgun (WGS) entry which is preliminary data.</text>
</comment>
<organism evidence="1 2">
    <name type="scientific">Ciceribacter sichuanensis</name>
    <dbReference type="NCBI Taxonomy" id="2949647"/>
    <lineage>
        <taxon>Bacteria</taxon>
        <taxon>Pseudomonadati</taxon>
        <taxon>Pseudomonadota</taxon>
        <taxon>Alphaproteobacteria</taxon>
        <taxon>Hyphomicrobiales</taxon>
        <taxon>Rhizobiaceae</taxon>
        <taxon>Ciceribacter</taxon>
    </lineage>
</organism>